<dbReference type="PANTHER" id="PTHR43235:SF1">
    <property type="entry name" value="GLUTAMINE AMIDOTRANSFERASE PB2B2.05-RELATED"/>
    <property type="match status" value="1"/>
</dbReference>
<dbReference type="KEGG" id="pbf:CFX0092_A1181"/>
<evidence type="ECO:0000313" key="1">
    <source>
        <dbReference type="EMBL" id="CUS03059.2"/>
    </source>
</evidence>
<evidence type="ECO:0000313" key="2">
    <source>
        <dbReference type="Proteomes" id="UP000215027"/>
    </source>
</evidence>
<dbReference type="GO" id="GO:0005829">
    <property type="term" value="C:cytosol"/>
    <property type="evidence" value="ECO:0007669"/>
    <property type="project" value="TreeGrafter"/>
</dbReference>
<sequence length="246" mass="26335">MPRPLIGLTAYRKASAQTPPAPLMALPVSYIEAVIEAGGIPLLIPMGLDEAALAEVVARLDGVLLPGGGDIAGDYYGSEHPELIFDVDADRDRVESFLVREAVARRLPLLAICRGHQMLNVALGGTLHEDVLTLLPGAIKHDFFTLFPRNHLSHAVTIEPGSRLAAALGREVVSVNSLHHQGIRDLAPGLSVVAHAPDGLIEAVEVDDHPFGLGVQWHPENLYVDNPDMLALFHGLVEAARAVVRV</sequence>
<dbReference type="EMBL" id="LN890655">
    <property type="protein sequence ID" value="CUS03059.2"/>
    <property type="molecule type" value="Genomic_DNA"/>
</dbReference>
<dbReference type="InterPro" id="IPR011697">
    <property type="entry name" value="Peptidase_C26"/>
</dbReference>
<name>A0A160T1L4_9CHLR</name>
<dbReference type="Pfam" id="PF07722">
    <property type="entry name" value="Peptidase_C26"/>
    <property type="match status" value="1"/>
</dbReference>
<dbReference type="Proteomes" id="UP000215027">
    <property type="component" value="Chromosome I"/>
</dbReference>
<dbReference type="GO" id="GO:0006598">
    <property type="term" value="P:polyamine catabolic process"/>
    <property type="evidence" value="ECO:0007669"/>
    <property type="project" value="TreeGrafter"/>
</dbReference>
<dbReference type="InterPro" id="IPR029062">
    <property type="entry name" value="Class_I_gatase-like"/>
</dbReference>
<dbReference type="CDD" id="cd01745">
    <property type="entry name" value="GATase1_2"/>
    <property type="match status" value="1"/>
</dbReference>
<keyword evidence="2" id="KW-1185">Reference proteome</keyword>
<gene>
    <name evidence="1" type="ORF">CFX0092_A1181</name>
</gene>
<dbReference type="Gene3D" id="3.40.50.880">
    <property type="match status" value="1"/>
</dbReference>
<dbReference type="SUPFAM" id="SSF52317">
    <property type="entry name" value="Class I glutamine amidotransferase-like"/>
    <property type="match status" value="1"/>
</dbReference>
<dbReference type="FunFam" id="3.40.50.880:FF:000030">
    <property type="entry name" value="Gamma-glutamyl-gamma-aminobutyrate hydrolase PuuD"/>
    <property type="match status" value="1"/>
</dbReference>
<dbReference type="AlphaFoldDB" id="A0A160T1L4"/>
<proteinExistence type="predicted"/>
<dbReference type="PROSITE" id="PS51273">
    <property type="entry name" value="GATASE_TYPE_1"/>
    <property type="match status" value="1"/>
</dbReference>
<dbReference type="InterPro" id="IPR044668">
    <property type="entry name" value="PuuD-like"/>
</dbReference>
<dbReference type="PANTHER" id="PTHR43235">
    <property type="entry name" value="GLUTAMINE AMIDOTRANSFERASE PB2B2.05-RELATED"/>
    <property type="match status" value="1"/>
</dbReference>
<dbReference type="GO" id="GO:0033969">
    <property type="term" value="F:gamma-glutamyl-gamma-aminobutyrate hydrolase activity"/>
    <property type="evidence" value="ECO:0007669"/>
    <property type="project" value="TreeGrafter"/>
</dbReference>
<organism evidence="1 2">
    <name type="scientific">Candidatus Promineifilum breve</name>
    <dbReference type="NCBI Taxonomy" id="1806508"/>
    <lineage>
        <taxon>Bacteria</taxon>
        <taxon>Bacillati</taxon>
        <taxon>Chloroflexota</taxon>
        <taxon>Ardenticatenia</taxon>
        <taxon>Candidatus Promineifilales</taxon>
        <taxon>Candidatus Promineifilaceae</taxon>
        <taxon>Candidatus Promineifilum</taxon>
    </lineage>
</organism>
<reference evidence="1" key="1">
    <citation type="submission" date="2016-01" db="EMBL/GenBank/DDBJ databases">
        <authorList>
            <person name="Mcilroy J.S."/>
            <person name="Karst M S."/>
            <person name="Albertsen M."/>
        </authorList>
    </citation>
    <scope>NUCLEOTIDE SEQUENCE</scope>
    <source>
        <strain evidence="1">Cfx-K</strain>
    </source>
</reference>
<protein>
    <submittedName>
        <fullName evidence="1">Peptidase C26 family protein</fullName>
    </submittedName>
</protein>
<accession>A0A160T1L4</accession>